<accession>A0A073IRB4</accession>
<dbReference type="RefSeq" id="WP_051682620.1">
    <property type="nucleotide sequence ID" value="NZ_JAWRIX010000035.1"/>
</dbReference>
<feature type="region of interest" description="Disordered" evidence="7">
    <location>
        <begin position="206"/>
        <end position="242"/>
    </location>
</feature>
<keyword evidence="11" id="KW-1185">Reference proteome</keyword>
<dbReference type="AlphaFoldDB" id="A0A073IRB4"/>
<dbReference type="Proteomes" id="UP000027665">
    <property type="component" value="Unassembled WGS sequence"/>
</dbReference>
<dbReference type="InterPro" id="IPR051156">
    <property type="entry name" value="Mito/Outer_Membr_Metalloprot"/>
</dbReference>
<evidence type="ECO:0000256" key="5">
    <source>
        <dbReference type="ARBA" id="ARBA00023049"/>
    </source>
</evidence>
<evidence type="ECO:0000256" key="6">
    <source>
        <dbReference type="RuleBase" id="RU003983"/>
    </source>
</evidence>
<evidence type="ECO:0000256" key="7">
    <source>
        <dbReference type="SAM" id="MobiDB-lite"/>
    </source>
</evidence>
<keyword evidence="1 6" id="KW-0645">Protease</keyword>
<comment type="caution">
    <text evidence="10">The sequence shown here is derived from an EMBL/GenBank/DDBJ whole genome shotgun (WGS) entry which is preliminary data.</text>
</comment>
<evidence type="ECO:0000256" key="1">
    <source>
        <dbReference type="ARBA" id="ARBA00022670"/>
    </source>
</evidence>
<keyword evidence="2" id="KW-0479">Metal-binding</keyword>
<feature type="chain" id="PRO_5001691435" description="Peptidase M48 domain-containing protein" evidence="8">
    <location>
        <begin position="25"/>
        <end position="242"/>
    </location>
</feature>
<evidence type="ECO:0000256" key="4">
    <source>
        <dbReference type="ARBA" id="ARBA00022833"/>
    </source>
</evidence>
<comment type="similarity">
    <text evidence="6">Belongs to the peptidase M48 family.</text>
</comment>
<keyword evidence="5 6" id="KW-0482">Metalloprotease</keyword>
<dbReference type="eggNOG" id="COG4783">
    <property type="taxonomic scope" value="Bacteria"/>
</dbReference>
<dbReference type="Pfam" id="PF01435">
    <property type="entry name" value="Peptidase_M48"/>
    <property type="match status" value="1"/>
</dbReference>
<dbReference type="STRING" id="2754.EH55_00385"/>
<dbReference type="GeneID" id="90983014"/>
<evidence type="ECO:0000313" key="11">
    <source>
        <dbReference type="Proteomes" id="UP000027665"/>
    </source>
</evidence>
<evidence type="ECO:0000256" key="3">
    <source>
        <dbReference type="ARBA" id="ARBA00022801"/>
    </source>
</evidence>
<keyword evidence="8" id="KW-0732">Signal</keyword>
<dbReference type="OrthoDB" id="9810445at2"/>
<evidence type="ECO:0000313" key="10">
    <source>
        <dbReference type="EMBL" id="KEJ92898.1"/>
    </source>
</evidence>
<dbReference type="Gene3D" id="3.30.2010.10">
    <property type="entry name" value="Metalloproteases ('zincins'), catalytic domain"/>
    <property type="match status" value="1"/>
</dbReference>
<feature type="signal peptide" evidence="8">
    <location>
        <begin position="1"/>
        <end position="24"/>
    </location>
</feature>
<sequence length="242" mass="26518">MYVKKIIAAALAAALLSAPLPALAAISQADAARIWKKVARPTELTSLPFYVKNEDSPNAWVTNGESVTVTTGLLKLLEDDSELYAVFAHEAGHVKLNHVAKTRTRMTGLSLAAALFGQFFGGGLAGTAANVGANLAYSGWSREQEIEADDYSVDLAVKNGEDPMGMYNAIARLSKVNKTEPSGFNSHPPDDRRMLHIKNKILAVKPDAKFPEEEKAREYPDDEEYRREEKLVQEESKGQQEN</sequence>
<protein>
    <recommendedName>
        <fullName evidence="9">Peptidase M48 domain-containing protein</fullName>
    </recommendedName>
</protein>
<feature type="domain" description="Peptidase M48" evidence="9">
    <location>
        <begin position="28"/>
        <end position="199"/>
    </location>
</feature>
<dbReference type="GO" id="GO:0051603">
    <property type="term" value="P:proteolysis involved in protein catabolic process"/>
    <property type="evidence" value="ECO:0007669"/>
    <property type="project" value="TreeGrafter"/>
</dbReference>
<dbReference type="GO" id="GO:0046872">
    <property type="term" value="F:metal ion binding"/>
    <property type="evidence" value="ECO:0007669"/>
    <property type="project" value="UniProtKB-KW"/>
</dbReference>
<reference evidence="10 11" key="1">
    <citation type="submission" date="2014-04" db="EMBL/GenBank/DDBJ databases">
        <title>Draft Genome Sequence of Synergistes jonesii.</title>
        <authorList>
            <person name="Coil D.A."/>
            <person name="Eisen J.A."/>
            <person name="Holland-Moritz H.E."/>
        </authorList>
    </citation>
    <scope>NUCLEOTIDE SEQUENCE [LARGE SCALE GENOMIC DNA]</scope>
    <source>
        <strain evidence="10 11">78-1</strain>
    </source>
</reference>
<dbReference type="GO" id="GO:0016020">
    <property type="term" value="C:membrane"/>
    <property type="evidence" value="ECO:0007669"/>
    <property type="project" value="TreeGrafter"/>
</dbReference>
<name>A0A073IRB4_9BACT</name>
<keyword evidence="4 6" id="KW-0862">Zinc</keyword>
<dbReference type="CDD" id="cd07332">
    <property type="entry name" value="M48C_Oma1_like"/>
    <property type="match status" value="1"/>
</dbReference>
<dbReference type="PANTHER" id="PTHR22726:SF1">
    <property type="entry name" value="METALLOENDOPEPTIDASE OMA1, MITOCHONDRIAL"/>
    <property type="match status" value="1"/>
</dbReference>
<evidence type="ECO:0000259" key="9">
    <source>
        <dbReference type="Pfam" id="PF01435"/>
    </source>
</evidence>
<dbReference type="InterPro" id="IPR001915">
    <property type="entry name" value="Peptidase_M48"/>
</dbReference>
<organism evidence="10 11">
    <name type="scientific">Synergistes jonesii</name>
    <dbReference type="NCBI Taxonomy" id="2754"/>
    <lineage>
        <taxon>Bacteria</taxon>
        <taxon>Thermotogati</taxon>
        <taxon>Synergistota</taxon>
        <taxon>Synergistia</taxon>
        <taxon>Synergistales</taxon>
        <taxon>Synergistaceae</taxon>
        <taxon>Synergistes</taxon>
    </lineage>
</organism>
<keyword evidence="3 6" id="KW-0378">Hydrolase</keyword>
<evidence type="ECO:0000256" key="2">
    <source>
        <dbReference type="ARBA" id="ARBA00022723"/>
    </source>
</evidence>
<comment type="cofactor">
    <cofactor evidence="6">
        <name>Zn(2+)</name>
        <dbReference type="ChEBI" id="CHEBI:29105"/>
    </cofactor>
    <text evidence="6">Binds 1 zinc ion per subunit.</text>
</comment>
<dbReference type="EMBL" id="JMKI01000012">
    <property type="protein sequence ID" value="KEJ92898.1"/>
    <property type="molecule type" value="Genomic_DNA"/>
</dbReference>
<evidence type="ECO:0000256" key="8">
    <source>
        <dbReference type="SAM" id="SignalP"/>
    </source>
</evidence>
<gene>
    <name evidence="10" type="ORF">EH55_00385</name>
</gene>
<proteinExistence type="inferred from homology"/>
<dbReference type="PANTHER" id="PTHR22726">
    <property type="entry name" value="METALLOENDOPEPTIDASE OMA1"/>
    <property type="match status" value="1"/>
</dbReference>
<dbReference type="GO" id="GO:0004222">
    <property type="term" value="F:metalloendopeptidase activity"/>
    <property type="evidence" value="ECO:0007669"/>
    <property type="project" value="InterPro"/>
</dbReference>